<dbReference type="Proteomes" id="UP000056732">
    <property type="component" value="Unassembled WGS sequence"/>
</dbReference>
<evidence type="ECO:0000313" key="4">
    <source>
        <dbReference type="EMBL" id="KVT42758.1"/>
    </source>
</evidence>
<evidence type="ECO:0000313" key="5">
    <source>
        <dbReference type="Proteomes" id="UP000056732"/>
    </source>
</evidence>
<dbReference type="Gene3D" id="3.90.960.10">
    <property type="entry name" value="YbaK/aminoacyl-tRNA synthetase-associated domain"/>
    <property type="match status" value="1"/>
</dbReference>
<dbReference type="PANTHER" id="PTHR30411:SF9">
    <property type="entry name" value="MULTIFUNCTIONAL SER_THR-TRNA DEACYLASE PROXP-Y"/>
    <property type="match status" value="1"/>
</dbReference>
<name>A0AAW3N752_9BURK</name>
<dbReference type="Pfam" id="PF04073">
    <property type="entry name" value="tRNA_edit"/>
    <property type="match status" value="1"/>
</dbReference>
<proteinExistence type="predicted"/>
<dbReference type="EMBL" id="LPAD01000096">
    <property type="protein sequence ID" value="KVN77266.1"/>
    <property type="molecule type" value="Genomic_DNA"/>
</dbReference>
<protein>
    <recommendedName>
        <fullName evidence="1">YbaK/aminoacyl-tRNA synthetase-associated domain-containing protein</fullName>
    </recommendedName>
</protein>
<gene>
    <name evidence="2" type="ORF">WJ53_14875</name>
    <name evidence="3" type="ORF">WJ68_23875</name>
    <name evidence="4" type="ORF">WK53_17975</name>
</gene>
<dbReference type="SUPFAM" id="SSF55826">
    <property type="entry name" value="YbaK/ProRS associated domain"/>
    <property type="match status" value="1"/>
</dbReference>
<dbReference type="InterPro" id="IPR007214">
    <property type="entry name" value="YbaK/aa-tRNA-synth-assoc-dom"/>
</dbReference>
<organism evidence="4 5">
    <name type="scientific">Burkholderia ubonensis</name>
    <dbReference type="NCBI Taxonomy" id="101571"/>
    <lineage>
        <taxon>Bacteria</taxon>
        <taxon>Pseudomonadati</taxon>
        <taxon>Pseudomonadota</taxon>
        <taxon>Betaproteobacteria</taxon>
        <taxon>Burkholderiales</taxon>
        <taxon>Burkholderiaceae</taxon>
        <taxon>Burkholderia</taxon>
        <taxon>Burkholderia cepacia complex</taxon>
    </lineage>
</organism>
<sequence>MNVFWNIIELLDRSAIGFEFIPHIPEGRTDVASMVRRHELSEAAKSMLIEVRYSKKNDDKRYVLVVVPGNKRVDFKAVAMLMDGRNAQLATEGSVHSMMHCVPGAVPPFSFNSSVPVIADSSLLASSRMIFNAGRLDRSIAIKTKHYFDAFYFQCGLVSMQ</sequence>
<evidence type="ECO:0000313" key="6">
    <source>
        <dbReference type="Proteomes" id="UP000057910"/>
    </source>
</evidence>
<dbReference type="EMBL" id="LOZE01000115">
    <property type="protein sequence ID" value="KVM24631.1"/>
    <property type="molecule type" value="Genomic_DNA"/>
</dbReference>
<comment type="caution">
    <text evidence="4">The sequence shown here is derived from an EMBL/GenBank/DDBJ whole genome shotgun (WGS) entry which is preliminary data.</text>
</comment>
<dbReference type="PANTHER" id="PTHR30411">
    <property type="entry name" value="CYTOPLASMIC PROTEIN"/>
    <property type="match status" value="1"/>
</dbReference>
<dbReference type="RefSeq" id="WP_059537798.1">
    <property type="nucleotide sequence ID" value="NZ_LOVC01000086.1"/>
</dbReference>
<accession>A0AAW3N752</accession>
<dbReference type="Proteomes" id="UP000061665">
    <property type="component" value="Unassembled WGS sequence"/>
</dbReference>
<evidence type="ECO:0000313" key="2">
    <source>
        <dbReference type="EMBL" id="KVM24631.1"/>
    </source>
</evidence>
<reference evidence="5 6" key="1">
    <citation type="submission" date="2015-11" db="EMBL/GenBank/DDBJ databases">
        <title>Expanding the genomic diversity of Burkholderia species for the development of highly accurate diagnostics.</title>
        <authorList>
            <person name="Sahl J."/>
            <person name="Keim P."/>
            <person name="Wagner D."/>
        </authorList>
    </citation>
    <scope>NUCLEOTIDE SEQUENCE [LARGE SCALE GENOMIC DNA]</scope>
    <source>
        <strain evidence="4 5">MSMB1137WGS</strain>
        <strain evidence="3 6">MSMB1585WGS</strain>
        <strain evidence="2 7">MSMB2058</strain>
    </source>
</reference>
<dbReference type="GO" id="GO:0002161">
    <property type="term" value="F:aminoacyl-tRNA deacylase activity"/>
    <property type="evidence" value="ECO:0007669"/>
    <property type="project" value="InterPro"/>
</dbReference>
<feature type="domain" description="YbaK/aminoacyl-tRNA synthetase-associated" evidence="1">
    <location>
        <begin position="38"/>
        <end position="147"/>
    </location>
</feature>
<evidence type="ECO:0000313" key="3">
    <source>
        <dbReference type="EMBL" id="KVN77266.1"/>
    </source>
</evidence>
<dbReference type="InterPro" id="IPR036754">
    <property type="entry name" value="YbaK/aa-tRNA-synt-asso_dom_sf"/>
</dbReference>
<dbReference type="Proteomes" id="UP000057910">
    <property type="component" value="Unassembled WGS sequence"/>
</dbReference>
<evidence type="ECO:0000259" key="1">
    <source>
        <dbReference type="Pfam" id="PF04073"/>
    </source>
</evidence>
<dbReference type="EMBL" id="LPDO01000141">
    <property type="protein sequence ID" value="KVT42758.1"/>
    <property type="molecule type" value="Genomic_DNA"/>
</dbReference>
<evidence type="ECO:0000313" key="7">
    <source>
        <dbReference type="Proteomes" id="UP000061665"/>
    </source>
</evidence>
<dbReference type="AlphaFoldDB" id="A0AAW3N752"/>